<keyword evidence="1" id="KW-0812">Transmembrane</keyword>
<dbReference type="AlphaFoldDB" id="A0A392STC6"/>
<dbReference type="Proteomes" id="UP000265520">
    <property type="component" value="Unassembled WGS sequence"/>
</dbReference>
<evidence type="ECO:0000313" key="2">
    <source>
        <dbReference type="EMBL" id="MCI51180.1"/>
    </source>
</evidence>
<organism evidence="2 3">
    <name type="scientific">Trifolium medium</name>
    <dbReference type="NCBI Taxonomy" id="97028"/>
    <lineage>
        <taxon>Eukaryota</taxon>
        <taxon>Viridiplantae</taxon>
        <taxon>Streptophyta</taxon>
        <taxon>Embryophyta</taxon>
        <taxon>Tracheophyta</taxon>
        <taxon>Spermatophyta</taxon>
        <taxon>Magnoliopsida</taxon>
        <taxon>eudicotyledons</taxon>
        <taxon>Gunneridae</taxon>
        <taxon>Pentapetalae</taxon>
        <taxon>rosids</taxon>
        <taxon>fabids</taxon>
        <taxon>Fabales</taxon>
        <taxon>Fabaceae</taxon>
        <taxon>Papilionoideae</taxon>
        <taxon>50 kb inversion clade</taxon>
        <taxon>NPAAA clade</taxon>
        <taxon>Hologalegina</taxon>
        <taxon>IRL clade</taxon>
        <taxon>Trifolieae</taxon>
        <taxon>Trifolium</taxon>
    </lineage>
</organism>
<comment type="caution">
    <text evidence="2">The sequence shown here is derived from an EMBL/GenBank/DDBJ whole genome shotgun (WGS) entry which is preliminary data.</text>
</comment>
<name>A0A392STC6_9FABA</name>
<protein>
    <submittedName>
        <fullName evidence="2">Uncharacterized protein</fullName>
    </submittedName>
</protein>
<keyword evidence="1" id="KW-0472">Membrane</keyword>
<evidence type="ECO:0000256" key="1">
    <source>
        <dbReference type="SAM" id="Phobius"/>
    </source>
</evidence>
<feature type="transmembrane region" description="Helical" evidence="1">
    <location>
        <begin position="35"/>
        <end position="63"/>
    </location>
</feature>
<reference evidence="2 3" key="1">
    <citation type="journal article" date="2018" name="Front. Plant Sci.">
        <title>Red Clover (Trifolium pratense) and Zigzag Clover (T. medium) - A Picture of Genomic Similarities and Differences.</title>
        <authorList>
            <person name="Dluhosova J."/>
            <person name="Istvanek J."/>
            <person name="Nedelnik J."/>
            <person name="Repkova J."/>
        </authorList>
    </citation>
    <scope>NUCLEOTIDE SEQUENCE [LARGE SCALE GENOMIC DNA]</scope>
    <source>
        <strain evidence="3">cv. 10/8</strain>
        <tissue evidence="2">Leaf</tissue>
    </source>
</reference>
<evidence type="ECO:0000313" key="3">
    <source>
        <dbReference type="Proteomes" id="UP000265520"/>
    </source>
</evidence>
<sequence>MLTENLFSTNCPMIIRLQFISGTYNTSSMMTLPPFLLLATMLPLPSAASFLLSASFMLVFLLASKL</sequence>
<feature type="non-terminal residue" evidence="2">
    <location>
        <position position="66"/>
    </location>
</feature>
<proteinExistence type="predicted"/>
<dbReference type="EMBL" id="LXQA010428020">
    <property type="protein sequence ID" value="MCI51180.1"/>
    <property type="molecule type" value="Genomic_DNA"/>
</dbReference>
<keyword evidence="1" id="KW-1133">Transmembrane helix</keyword>
<accession>A0A392STC6</accession>
<keyword evidence="3" id="KW-1185">Reference proteome</keyword>